<name>A0A8T2IV35_9PIPI</name>
<feature type="compositionally biased region" description="Polar residues" evidence="1">
    <location>
        <begin position="1471"/>
        <end position="1481"/>
    </location>
</feature>
<comment type="caution">
    <text evidence="3">The sequence shown here is derived from an EMBL/GenBank/DDBJ whole genome shotgun (WGS) entry which is preliminary data.</text>
</comment>
<organism evidence="3 4">
    <name type="scientific">Hymenochirus boettgeri</name>
    <name type="common">Congo dwarf clawed frog</name>
    <dbReference type="NCBI Taxonomy" id="247094"/>
    <lineage>
        <taxon>Eukaryota</taxon>
        <taxon>Metazoa</taxon>
        <taxon>Chordata</taxon>
        <taxon>Craniata</taxon>
        <taxon>Vertebrata</taxon>
        <taxon>Euteleostomi</taxon>
        <taxon>Amphibia</taxon>
        <taxon>Batrachia</taxon>
        <taxon>Anura</taxon>
        <taxon>Pipoidea</taxon>
        <taxon>Pipidae</taxon>
        <taxon>Pipinae</taxon>
        <taxon>Hymenochirus</taxon>
    </lineage>
</organism>
<evidence type="ECO:0000313" key="3">
    <source>
        <dbReference type="EMBL" id="KAG8434914.1"/>
    </source>
</evidence>
<proteinExistence type="predicted"/>
<feature type="compositionally biased region" description="Basic and acidic residues" evidence="1">
    <location>
        <begin position="1247"/>
        <end position="1260"/>
    </location>
</feature>
<feature type="region of interest" description="Disordered" evidence="1">
    <location>
        <begin position="1471"/>
        <end position="1493"/>
    </location>
</feature>
<feature type="region of interest" description="Disordered" evidence="1">
    <location>
        <begin position="199"/>
        <end position="229"/>
    </location>
</feature>
<dbReference type="OrthoDB" id="8945866at2759"/>
<dbReference type="Proteomes" id="UP000812440">
    <property type="component" value="Chromosome 7"/>
</dbReference>
<gene>
    <name evidence="3" type="ORF">GDO86_013035</name>
</gene>
<feature type="region of interest" description="Disordered" evidence="1">
    <location>
        <begin position="1243"/>
        <end position="1282"/>
    </location>
</feature>
<dbReference type="GO" id="GO:0070886">
    <property type="term" value="P:positive regulation of calcineurin-NFAT signaling cascade"/>
    <property type="evidence" value="ECO:0007669"/>
    <property type="project" value="TreeGrafter"/>
</dbReference>
<evidence type="ECO:0000259" key="2">
    <source>
        <dbReference type="Pfam" id="PF15232"/>
    </source>
</evidence>
<dbReference type="Pfam" id="PF15232">
    <property type="entry name" value="DUF4585"/>
    <property type="match status" value="1"/>
</dbReference>
<accession>A0A8T2IV35</accession>
<dbReference type="EMBL" id="JAACNH010000008">
    <property type="protein sequence ID" value="KAG8434914.1"/>
    <property type="molecule type" value="Genomic_DNA"/>
</dbReference>
<dbReference type="InterPro" id="IPR052303">
    <property type="entry name" value="CEFIP"/>
</dbReference>
<feature type="region of interest" description="Disordered" evidence="1">
    <location>
        <begin position="863"/>
        <end position="883"/>
    </location>
</feature>
<reference evidence="3" key="1">
    <citation type="thesis" date="2020" institute="ProQuest LLC" country="789 East Eisenhower Parkway, Ann Arbor, MI, USA">
        <title>Comparative Genomics and Chromosome Evolution.</title>
        <authorList>
            <person name="Mudd A.B."/>
        </authorList>
    </citation>
    <scope>NUCLEOTIDE SEQUENCE</scope>
    <source>
        <strain evidence="3">Female2</strain>
        <tissue evidence="3">Blood</tissue>
    </source>
</reference>
<dbReference type="PANTHER" id="PTHR33775">
    <property type="entry name" value="CARDIAC-ENRICHED FHL2-INTERACTING PROTEIN-RELATED"/>
    <property type="match status" value="1"/>
</dbReference>
<dbReference type="GO" id="GO:0030018">
    <property type="term" value="C:Z disc"/>
    <property type="evidence" value="ECO:0007669"/>
    <property type="project" value="TreeGrafter"/>
</dbReference>
<protein>
    <recommendedName>
        <fullName evidence="2">DUF4585 domain-containing protein</fullName>
    </recommendedName>
</protein>
<sequence>MYCYDLKNVEAGFHHQSTRTELHIRKEEAKKDNNLLQSLQPRALKISRRKFLSKRMLRYKKHKRLTDGLGASGLGVMDDTDREVSSFTDRAFRSLCVAEEEPCNDVPHLPSPIRDMPLSTKYHLGIFNLSVRKTQPLAQLPILPGQRGKWAPTFQPLLNCRREGGFNAKTNNEKIVAPEPREYKQQSKVSSLIKTFDNIENERPSGSPIQPRFPLRKSAHKEDPSTEDNIGDLVLYNDIENGLTSSTKQEEFAKKESPRVHRRTARDVFLESQADKCSVLSGSPCSLGSALDDISERLVKQSSRRTRFLHSENSAFKSWSDIYKRGDDSDCSLPGTPPIRRSVTPRSPLLPRTIPGIRTRDGGLDFGWTSPASTASSNYDAVHVLRSVPPLPSKRAGKQNREHKNKNLLRVPVDNKIQEEEMQIDVEPLPCKDDLSCIGKSKEKRRSESPLKSIQDQISKKYTETLDNVNPVKQTEEVKAKEVCAQLERTSDVQDIVPNDVAQTEHIPSSGRIKSLIEQIEKETVKATGSPIVTEQKYKIHDLQKDEQSLNSIDCALSPSNNPPPQSVTLVPPWRRKKNTRKTESDNFMPQDVDKTILSHNNKALDEDVPEDKPTNSSFNITNLLTPVIRRKNIQEALEELPMITTPPPAEVINVKEQNTKEVSVYQKRDDYKSKATGLMFNLKDMRKRVKSTYNPAIPVRNWRENILVSDVRLNENANITSPIVSPSKEENDNITPMASMLNSRMVERENQADLNGAVADNYLSLSSPQQTNGSLLCDNAEAIAGESTLSASVEQTVINPKEKHHIDSSLVQPVEETILHSNKTEGVITSDSSSGSMRFSDALLNKDTANISLRQELVHPTEDLERKIESDEKGKIEESKNGTKDELQYYDLSSYDVEGRSQKVGLDIDSKKKGTEEALSETDQKFDDKVYKEEHQRPASITLFKPNLFKIKDNKVKSSPVTKSVRLPLLRSLSEDSLAFRKGDVIILSEDRGAVRKNEKNPRHVNNIKPDLICVDNDDMDVCSREKVRELVGIRPASEIPIQECFDVGFLKMQRRRAEYPELWKKLSLKNSEWNETEIDKSEMTKLEKGSFDLISAEPEEPFIHPLETCVSEVPGPSPETNTFFVQDINDPINDIVNGDIVNSSLNATEDTPYSPLDSSLLHYEDAVAFSEDIACSTVTSPMLESVTCSIPASPMSVITQSSGFTTALSALDELPSPTSATSNSRKALLATPEKLNALEENAEAQTREHPRLQKEKVSITEPQNMNTGKPPAVPPKTEKALRRAKRLTKKRRKTELPQKTQDGELPLSESDFVLDVPSPGSITPTLPAHLKVTPIIQQESISSSSTPTFPVTQRKLLQDPVSGQYFVVDIPVHFQLKTFYDPETGKYLQVSLPPSETGSPNLDIRNGPFMLCPGLSPLPVSSISLLKVPSQALSQVALENQELKDCWVERNEVDSLIGQKYIESAYESQEQSLAGTPQSMDRIPSRPRSPDIISIKDLDEFAIEAIS</sequence>
<evidence type="ECO:0000256" key="1">
    <source>
        <dbReference type="SAM" id="MobiDB-lite"/>
    </source>
</evidence>
<keyword evidence="4" id="KW-1185">Reference proteome</keyword>
<dbReference type="PANTHER" id="PTHR33775:SF2">
    <property type="entry name" value="CARDIAC-ENRICHED FHL2-INTERACTING PROTEIN"/>
    <property type="match status" value="1"/>
</dbReference>
<dbReference type="InterPro" id="IPR027838">
    <property type="entry name" value="DUF4585"/>
</dbReference>
<feature type="domain" description="DUF4585" evidence="2">
    <location>
        <begin position="1351"/>
        <end position="1418"/>
    </location>
</feature>
<feature type="region of interest" description="Disordered" evidence="1">
    <location>
        <begin position="334"/>
        <end position="356"/>
    </location>
</feature>
<evidence type="ECO:0000313" key="4">
    <source>
        <dbReference type="Proteomes" id="UP000812440"/>
    </source>
</evidence>